<gene>
    <name evidence="3" type="ORF">AMD00_21555</name>
</gene>
<evidence type="ECO:0000259" key="2">
    <source>
        <dbReference type="Pfam" id="PF08327"/>
    </source>
</evidence>
<dbReference type="STRING" id="263475.AMD00_21555"/>
<comment type="caution">
    <text evidence="3">The sequence shown here is derived from an EMBL/GenBank/DDBJ whole genome shotgun (WGS) entry which is preliminary data.</text>
</comment>
<dbReference type="PATRIC" id="fig|263475.3.peg.110"/>
<organism evidence="3 4">
    <name type="scientific">Viridibacillus arvi</name>
    <dbReference type="NCBI Taxonomy" id="263475"/>
    <lineage>
        <taxon>Bacteria</taxon>
        <taxon>Bacillati</taxon>
        <taxon>Bacillota</taxon>
        <taxon>Bacilli</taxon>
        <taxon>Bacillales</taxon>
        <taxon>Caryophanaceae</taxon>
        <taxon>Viridibacillus</taxon>
    </lineage>
</organism>
<dbReference type="EMBL" id="LILB01000009">
    <property type="protein sequence ID" value="KOO47256.1"/>
    <property type="molecule type" value="Genomic_DNA"/>
</dbReference>
<accession>A0A0M0L828</accession>
<dbReference type="GeneID" id="301138689"/>
<dbReference type="OrthoDB" id="2355173at2"/>
<evidence type="ECO:0000256" key="1">
    <source>
        <dbReference type="ARBA" id="ARBA00006817"/>
    </source>
</evidence>
<dbReference type="AlphaFoldDB" id="A0A0M0L828"/>
<evidence type="ECO:0000313" key="3">
    <source>
        <dbReference type="EMBL" id="KOO47256.1"/>
    </source>
</evidence>
<sequence length="144" mass="16508">MTNNKQETLQDIKQTVLVNAPIQKVWDYVSTAEGIEAWFMPNNFKLEKGYEFQVQSPFGPSPCKVIEISEPNRLSFEWDIDGWIVTFILKALGEKTEFTLIHGGWKYADTIVTKAQQPSSIIRDTMEQGWVGIVQHKFKQVVEG</sequence>
<keyword evidence="4" id="KW-1185">Reference proteome</keyword>
<proteinExistence type="inferred from homology"/>
<evidence type="ECO:0000313" key="4">
    <source>
        <dbReference type="Proteomes" id="UP000036867"/>
    </source>
</evidence>
<protein>
    <recommendedName>
        <fullName evidence="2">Activator of Hsp90 ATPase homologue 1/2-like C-terminal domain-containing protein</fullName>
    </recommendedName>
</protein>
<dbReference type="InterPro" id="IPR023393">
    <property type="entry name" value="START-like_dom_sf"/>
</dbReference>
<dbReference type="SUPFAM" id="SSF55961">
    <property type="entry name" value="Bet v1-like"/>
    <property type="match status" value="1"/>
</dbReference>
<dbReference type="Proteomes" id="UP000036867">
    <property type="component" value="Unassembled WGS sequence"/>
</dbReference>
<reference evidence="4" key="1">
    <citation type="submission" date="2015-08" db="EMBL/GenBank/DDBJ databases">
        <title>Fjat-10028 dsm 16317.</title>
        <authorList>
            <person name="Liu B."/>
            <person name="Wang J."/>
            <person name="Zhu Y."/>
            <person name="Liu G."/>
            <person name="Chen Q."/>
            <person name="Chen Z."/>
            <person name="Lan J."/>
            <person name="Che J."/>
            <person name="Ge C."/>
            <person name="Shi H."/>
            <person name="Pan Z."/>
            <person name="Liu X."/>
        </authorList>
    </citation>
    <scope>NUCLEOTIDE SEQUENCE [LARGE SCALE GENOMIC DNA]</scope>
    <source>
        <strain evidence="4">DSM 16317</strain>
    </source>
</reference>
<dbReference type="CDD" id="cd07814">
    <property type="entry name" value="SRPBCC_CalC_Aha1-like"/>
    <property type="match status" value="1"/>
</dbReference>
<dbReference type="RefSeq" id="WP_053419062.1">
    <property type="nucleotide sequence ID" value="NZ_JBCMHV010000024.1"/>
</dbReference>
<name>A0A0M0L828_9BACL</name>
<dbReference type="InterPro" id="IPR013538">
    <property type="entry name" value="ASHA1/2-like_C"/>
</dbReference>
<dbReference type="Gene3D" id="3.30.530.20">
    <property type="match status" value="1"/>
</dbReference>
<dbReference type="Pfam" id="PF08327">
    <property type="entry name" value="AHSA1"/>
    <property type="match status" value="1"/>
</dbReference>
<comment type="similarity">
    <text evidence="1">Belongs to the AHA1 family.</text>
</comment>
<feature type="domain" description="Activator of Hsp90 ATPase homologue 1/2-like C-terminal" evidence="2">
    <location>
        <begin position="19"/>
        <end position="143"/>
    </location>
</feature>